<dbReference type="KEGG" id="fpf:DCC35_00700"/>
<evidence type="ECO:0000313" key="2">
    <source>
        <dbReference type="EMBL" id="QCK13369.1"/>
    </source>
</evidence>
<dbReference type="EMBL" id="CP028923">
    <property type="protein sequence ID" value="QCK13369.1"/>
    <property type="molecule type" value="Genomic_DNA"/>
</dbReference>
<dbReference type="Proteomes" id="UP000298616">
    <property type="component" value="Chromosome"/>
</dbReference>
<keyword evidence="1" id="KW-1133">Transmembrane helix</keyword>
<sequence>MRSNSNLKYILGSLLIILIQITILKNIVLFDVAFCFLYVAILLSIPFTVGRVWQLIIGFLVGLLIDVFYNSIGIHASACLLLTFIRPIFLQYNFPRTPDPINVPNVKNTGFSWYIGYSFFLVFLHQCVIFFVEASNKSLFFLTLYKVFASTIFTVLVILIVQYLTVSGRKERLL</sequence>
<keyword evidence="1" id="KW-0472">Membrane</keyword>
<dbReference type="AlphaFoldDB" id="A0A4D7JA71"/>
<evidence type="ECO:0000313" key="3">
    <source>
        <dbReference type="Proteomes" id="UP000298616"/>
    </source>
</evidence>
<dbReference type="RefSeq" id="WP_217495899.1">
    <property type="nucleotide sequence ID" value="NZ_CP028923.1"/>
</dbReference>
<gene>
    <name evidence="2" type="ORF">DCC35_00700</name>
</gene>
<evidence type="ECO:0000256" key="1">
    <source>
        <dbReference type="SAM" id="Phobius"/>
    </source>
</evidence>
<feature type="transmembrane region" description="Helical" evidence="1">
    <location>
        <begin position="114"/>
        <end position="132"/>
    </location>
</feature>
<feature type="transmembrane region" description="Helical" evidence="1">
    <location>
        <begin position="76"/>
        <end position="94"/>
    </location>
</feature>
<feature type="transmembrane region" description="Helical" evidence="1">
    <location>
        <begin position="139"/>
        <end position="164"/>
    </location>
</feature>
<keyword evidence="3" id="KW-1185">Reference proteome</keyword>
<proteinExistence type="predicted"/>
<feature type="transmembrane region" description="Helical" evidence="1">
    <location>
        <begin position="12"/>
        <end position="45"/>
    </location>
</feature>
<accession>A0A4D7JA71</accession>
<reference evidence="2 3" key="1">
    <citation type="submission" date="2018-04" db="EMBL/GenBank/DDBJ databases">
        <title>Complete genome uncultured novel isolate.</title>
        <authorList>
            <person name="Merlino G."/>
        </authorList>
    </citation>
    <scope>NUCLEOTIDE SEQUENCE [LARGE SCALE GENOMIC DNA]</scope>
    <source>
        <strain evidence="3">R1DC9</strain>
    </source>
</reference>
<keyword evidence="1" id="KW-0812">Transmembrane</keyword>
<organism evidence="2 3">
    <name type="scientific">Mangrovivirga cuniculi</name>
    <dbReference type="NCBI Taxonomy" id="2715131"/>
    <lineage>
        <taxon>Bacteria</taxon>
        <taxon>Pseudomonadati</taxon>
        <taxon>Bacteroidota</taxon>
        <taxon>Cytophagia</taxon>
        <taxon>Cytophagales</taxon>
        <taxon>Mangrovivirgaceae</taxon>
        <taxon>Mangrovivirga</taxon>
    </lineage>
</organism>
<name>A0A4D7JA71_9BACT</name>
<protein>
    <submittedName>
        <fullName evidence="2">Rod shape-determining protein MreD</fullName>
    </submittedName>
</protein>